<protein>
    <recommendedName>
        <fullName evidence="12">Ig-like domain-containing protein</fullName>
    </recommendedName>
</protein>
<dbReference type="Pfam" id="PF13855">
    <property type="entry name" value="LRR_8"/>
    <property type="match status" value="1"/>
</dbReference>
<evidence type="ECO:0000256" key="7">
    <source>
        <dbReference type="ARBA" id="ARBA00023136"/>
    </source>
</evidence>
<dbReference type="FunFam" id="3.80.10.10:FF:000082">
    <property type="entry name" value="Leucine-rich repeat-containing 24"/>
    <property type="match status" value="1"/>
</dbReference>
<dbReference type="SMART" id="SM00408">
    <property type="entry name" value="IGc2"/>
    <property type="match status" value="1"/>
</dbReference>
<dbReference type="OMA" id="SEMICIP"/>
<feature type="chain" id="PRO_5009707247" description="Ig-like domain-containing protein" evidence="11">
    <location>
        <begin position="23"/>
        <end position="464"/>
    </location>
</feature>
<dbReference type="InterPro" id="IPR007110">
    <property type="entry name" value="Ig-like_dom"/>
</dbReference>
<dbReference type="PANTHER" id="PTHR24369">
    <property type="entry name" value="ANTIGEN BSP, PUTATIVE-RELATED"/>
    <property type="match status" value="1"/>
</dbReference>
<dbReference type="InterPro" id="IPR001611">
    <property type="entry name" value="Leu-rich_rpt"/>
</dbReference>
<sequence>MTCLLPAYLLVNFLLTIALSSGCPDACFCKWRNGKQTVDCLNTGLLTIPEGIDPATQVLDAAGSNLQIIQPDYFSNLGLINLQKLFLRQCNIKAIHNDGFKGLTNLVDIELATNQLQRVPTEAFLNSPSLMRIVLRNNPITAIERLAFNHLSFLSTLDLSECQITYVDEEAFSTLYTLEWLDLSKNKIQTFPDMHHFPKALKGLQIHENPFNCDCKIRSFKQWLDRRIYPILVAPQCEKPDTLNGKLISTLKESDLACSPEAAPNSFYFEMEEGRNITFLCKVKSVPPASISWIFRGQVLQNNSESSAGLRFVYFTEEGEEEKQSSLFIYNLNSANNGTFYCLAENPAGAASANYTIMIILKQEPIRLEEGQAFSIDVASIFVAAGLVLASLCFVAIIMALCKRQSKSKEKRKPEQIVANVQVPTLKKSVLKKPPLQPAVAEPDIINEISGEANQYSNKLQVNQ</sequence>
<evidence type="ECO:0000256" key="9">
    <source>
        <dbReference type="ARBA" id="ARBA00023180"/>
    </source>
</evidence>
<dbReference type="SMART" id="SM00082">
    <property type="entry name" value="LRRCT"/>
    <property type="match status" value="1"/>
</dbReference>
<name>N6T171_DENPD</name>
<dbReference type="SMART" id="SM00409">
    <property type="entry name" value="IG"/>
    <property type="match status" value="1"/>
</dbReference>
<dbReference type="HOGENOM" id="CLU_020233_2_0_1"/>
<keyword evidence="6 10" id="KW-1133">Transmembrane helix</keyword>
<dbReference type="InterPro" id="IPR013783">
    <property type="entry name" value="Ig-like_fold"/>
</dbReference>
<evidence type="ECO:0000313" key="14">
    <source>
        <dbReference type="EMBL" id="ERL88068.1"/>
    </source>
</evidence>
<keyword evidence="8" id="KW-1015">Disulfide bond</keyword>
<evidence type="ECO:0000256" key="11">
    <source>
        <dbReference type="SAM" id="SignalP"/>
    </source>
</evidence>
<dbReference type="Pfam" id="PF07679">
    <property type="entry name" value="I-set"/>
    <property type="match status" value="1"/>
</dbReference>
<dbReference type="InterPro" id="IPR050541">
    <property type="entry name" value="LRR_TM_domain-containing"/>
</dbReference>
<gene>
    <name evidence="14" type="ORF">D910_05457</name>
    <name evidence="13" type="ORF">YQE_09559</name>
</gene>
<proteinExistence type="predicted"/>
<dbReference type="EMBL" id="KB632017">
    <property type="protein sequence ID" value="ERL88068.1"/>
    <property type="molecule type" value="Genomic_DNA"/>
</dbReference>
<dbReference type="PROSITE" id="PS51450">
    <property type="entry name" value="LRR"/>
    <property type="match status" value="1"/>
</dbReference>
<dbReference type="OrthoDB" id="643377at2759"/>
<dbReference type="InterPro" id="IPR003598">
    <property type="entry name" value="Ig_sub2"/>
</dbReference>
<evidence type="ECO:0000256" key="3">
    <source>
        <dbReference type="ARBA" id="ARBA00022692"/>
    </source>
</evidence>
<organism evidence="13">
    <name type="scientific">Dendroctonus ponderosae</name>
    <name type="common">Mountain pine beetle</name>
    <dbReference type="NCBI Taxonomy" id="77166"/>
    <lineage>
        <taxon>Eukaryota</taxon>
        <taxon>Metazoa</taxon>
        <taxon>Ecdysozoa</taxon>
        <taxon>Arthropoda</taxon>
        <taxon>Hexapoda</taxon>
        <taxon>Insecta</taxon>
        <taxon>Pterygota</taxon>
        <taxon>Neoptera</taxon>
        <taxon>Endopterygota</taxon>
        <taxon>Coleoptera</taxon>
        <taxon>Polyphaga</taxon>
        <taxon>Cucujiformia</taxon>
        <taxon>Curculionidae</taxon>
        <taxon>Scolytinae</taxon>
        <taxon>Dendroctonus</taxon>
    </lineage>
</organism>
<dbReference type="InterPro" id="IPR036179">
    <property type="entry name" value="Ig-like_dom_sf"/>
</dbReference>
<evidence type="ECO:0000256" key="4">
    <source>
        <dbReference type="ARBA" id="ARBA00022729"/>
    </source>
</evidence>
<dbReference type="SUPFAM" id="SSF48726">
    <property type="entry name" value="Immunoglobulin"/>
    <property type="match status" value="1"/>
</dbReference>
<dbReference type="Gene3D" id="3.80.10.10">
    <property type="entry name" value="Ribonuclease Inhibitor"/>
    <property type="match status" value="2"/>
</dbReference>
<dbReference type="Gene3D" id="2.60.40.10">
    <property type="entry name" value="Immunoglobulins"/>
    <property type="match status" value="1"/>
</dbReference>
<evidence type="ECO:0000256" key="5">
    <source>
        <dbReference type="ARBA" id="ARBA00022737"/>
    </source>
</evidence>
<feature type="non-terminal residue" evidence="13">
    <location>
        <position position="1"/>
    </location>
</feature>
<dbReference type="SUPFAM" id="SSF52058">
    <property type="entry name" value="L domain-like"/>
    <property type="match status" value="1"/>
</dbReference>
<keyword evidence="3 10" id="KW-0812">Transmembrane</keyword>
<dbReference type="SMART" id="SM00369">
    <property type="entry name" value="LRR_TYP"/>
    <property type="match status" value="5"/>
</dbReference>
<feature type="domain" description="Ig-like" evidence="12">
    <location>
        <begin position="260"/>
        <end position="358"/>
    </location>
</feature>
<dbReference type="InterPro" id="IPR013098">
    <property type="entry name" value="Ig_I-set"/>
</dbReference>
<accession>N6T171</accession>
<keyword evidence="4 11" id="KW-0732">Signal</keyword>
<dbReference type="InterPro" id="IPR000483">
    <property type="entry name" value="Cys-rich_flank_reg_C"/>
</dbReference>
<comment type="subcellular location">
    <subcellularLocation>
        <location evidence="1">Membrane</location>
        <topology evidence="1">Single-pass membrane protein</topology>
    </subcellularLocation>
</comment>
<evidence type="ECO:0000313" key="13">
    <source>
        <dbReference type="EMBL" id="ENN73839.1"/>
    </source>
</evidence>
<dbReference type="STRING" id="77166.N6T171"/>
<evidence type="ECO:0000256" key="1">
    <source>
        <dbReference type="ARBA" id="ARBA00004167"/>
    </source>
</evidence>
<reference evidence="13 15" key="1">
    <citation type="journal article" date="2013" name="Genome Biol.">
        <title>Draft genome of the mountain pine beetle, Dendroctonus ponderosae Hopkins, a major forest pest.</title>
        <authorList>
            <person name="Keeling C.I."/>
            <person name="Yuen M.M."/>
            <person name="Liao N.Y."/>
            <person name="Docking T.R."/>
            <person name="Chan S.K."/>
            <person name="Taylor G.A."/>
            <person name="Palmquist D.L."/>
            <person name="Jackman S.D."/>
            <person name="Nguyen A."/>
            <person name="Li M."/>
            <person name="Henderson H."/>
            <person name="Janes J.K."/>
            <person name="Zhao Y."/>
            <person name="Pandoh P."/>
            <person name="Moore R."/>
            <person name="Sperling F.A."/>
            <person name="Huber D.P."/>
            <person name="Birol I."/>
            <person name="Jones S.J."/>
            <person name="Bohlmann J."/>
        </authorList>
    </citation>
    <scope>NUCLEOTIDE SEQUENCE</scope>
</reference>
<dbReference type="PROSITE" id="PS50835">
    <property type="entry name" value="IG_LIKE"/>
    <property type="match status" value="1"/>
</dbReference>
<evidence type="ECO:0000256" key="2">
    <source>
        <dbReference type="ARBA" id="ARBA00022614"/>
    </source>
</evidence>
<dbReference type="EMBL" id="KB741105">
    <property type="protein sequence ID" value="ENN73839.1"/>
    <property type="molecule type" value="Genomic_DNA"/>
</dbReference>
<feature type="signal peptide" evidence="11">
    <location>
        <begin position="1"/>
        <end position="22"/>
    </location>
</feature>
<keyword evidence="2" id="KW-0433">Leucine-rich repeat</keyword>
<evidence type="ECO:0000259" key="12">
    <source>
        <dbReference type="PROSITE" id="PS50835"/>
    </source>
</evidence>
<keyword evidence="9" id="KW-0325">Glycoprotein</keyword>
<evidence type="ECO:0000256" key="8">
    <source>
        <dbReference type="ARBA" id="ARBA00023157"/>
    </source>
</evidence>
<keyword evidence="5" id="KW-0677">Repeat</keyword>
<keyword evidence="7 10" id="KW-0472">Membrane</keyword>
<dbReference type="PANTHER" id="PTHR24369:SF210">
    <property type="entry name" value="CHAOPTIN-RELATED"/>
    <property type="match status" value="1"/>
</dbReference>
<dbReference type="AlphaFoldDB" id="N6T171"/>
<evidence type="ECO:0000313" key="15">
    <source>
        <dbReference type="Proteomes" id="UP000030742"/>
    </source>
</evidence>
<evidence type="ECO:0000256" key="6">
    <source>
        <dbReference type="ARBA" id="ARBA00022989"/>
    </source>
</evidence>
<evidence type="ECO:0000256" key="10">
    <source>
        <dbReference type="SAM" id="Phobius"/>
    </source>
</evidence>
<dbReference type="InterPro" id="IPR003591">
    <property type="entry name" value="Leu-rich_rpt_typical-subtyp"/>
</dbReference>
<dbReference type="GO" id="GO:0005886">
    <property type="term" value="C:plasma membrane"/>
    <property type="evidence" value="ECO:0007669"/>
    <property type="project" value="TreeGrafter"/>
</dbReference>
<feature type="transmembrane region" description="Helical" evidence="10">
    <location>
        <begin position="378"/>
        <end position="402"/>
    </location>
</feature>
<dbReference type="InterPro" id="IPR032675">
    <property type="entry name" value="LRR_dom_sf"/>
</dbReference>
<dbReference type="InterPro" id="IPR003599">
    <property type="entry name" value="Ig_sub"/>
</dbReference>
<dbReference type="Proteomes" id="UP000030742">
    <property type="component" value="Unassembled WGS sequence"/>
</dbReference>